<evidence type="ECO:0000256" key="5">
    <source>
        <dbReference type="SAM" id="MobiDB-lite"/>
    </source>
</evidence>
<feature type="region of interest" description="Disordered" evidence="5">
    <location>
        <begin position="582"/>
        <end position="644"/>
    </location>
</feature>
<feature type="compositionally biased region" description="Acidic residues" evidence="5">
    <location>
        <begin position="582"/>
        <end position="593"/>
    </location>
</feature>
<feature type="compositionally biased region" description="Acidic residues" evidence="5">
    <location>
        <begin position="299"/>
        <end position="321"/>
    </location>
</feature>
<dbReference type="GO" id="GO:0033186">
    <property type="term" value="C:CAF-1 complex"/>
    <property type="evidence" value="ECO:0007669"/>
    <property type="project" value="TreeGrafter"/>
</dbReference>
<keyword evidence="3" id="KW-0234">DNA repair</keyword>
<feature type="domain" description="Chromatin assembly factor 1 subunit A dimerization" evidence="6">
    <location>
        <begin position="536"/>
        <end position="611"/>
    </location>
</feature>
<feature type="region of interest" description="Disordered" evidence="5">
    <location>
        <begin position="828"/>
        <end position="895"/>
    </location>
</feature>
<dbReference type="EMBL" id="NMUH01000285">
    <property type="protein sequence ID" value="MQL76201.1"/>
    <property type="molecule type" value="Genomic_DNA"/>
</dbReference>
<feature type="compositionally biased region" description="Polar residues" evidence="5">
    <location>
        <begin position="856"/>
        <end position="872"/>
    </location>
</feature>
<feature type="compositionally biased region" description="Basic and acidic residues" evidence="5">
    <location>
        <begin position="216"/>
        <end position="253"/>
    </location>
</feature>
<feature type="compositionally biased region" description="Acidic residues" evidence="5">
    <location>
        <begin position="600"/>
        <end position="622"/>
    </location>
</feature>
<sequence>MVDSGTVSIPAVEAPSEHEADGDVATVCGFRAHGLEKLGKTNLEEHGKVVKRSLKRRRVSADMIANPTEKENLINALEKETCELFKYFNEVLVWELGAVDEKCGSVSSGIACMLEGSNLPFSRLANEIYEKLKPNETITLASVRRDGHFIGSRLSYGIDSGNTDFFEDESESSLWCWEVRDLKLLPKNKRKLSKDMRKGREKVRERIAALSDSSEMESKSNEKELLKELETNKRNIKKEMKKHDRDLQKEKSQNHVCQSLSIVVGPRRPFAKDKDLDYDFDSDEEWEEEEPGESLSDCDKDDEEEILEEDSKADDEDESDDSFLVPDGYLSEDEERELKLRQIKAEKKERRHEKEAAEAKKQLSIQKQASFMERFLKSKNSNDPENQIDKSPKHVPPSDYFGKNFNMMESTTAQMDSALSQQDSFNILDLQKSDLAAWHKMRHSSKSQHWGIRHKPKTKVFNKLKLQGSHCGHEASRTIKAPKSGNVCSEIKASGKAEFTMLMDEIEEHSKSNQSCQASHNYIASRSILLPRRATKLLQFDKSYRPAYYGSWSKKRQALLLVIVVGPRRPFAKDKDLDYDFDSDEEWEEEEPGESLSDCDKDDEEEILEEDSKADDEDESDDSFLVPDGYLSEDEGVHDDSMRTDCTSNEARISSGCMQEINNEEFVALLKHLSYLDNLTRQALRRDQPHIITNFLHEKCNQVPGKDLTGTAKIEDICLRMLCMVPYPGGTAIEEPFANQSEDSDVCYTQCKNSTAPGAVAAFISDSLLPEYVRCIQSNPNGMPKLVESLHQKFPDISKTQLRNKVRETCEFVNNRWQVKKEVLDKLGLSASPEPSPPADKSCRPKGIDTFFSPKRCSSPTSEVINLSNSSPKARPKPDASAGEDSNHGAQENLP</sequence>
<feature type="region of interest" description="Disordered" evidence="5">
    <location>
        <begin position="378"/>
        <end position="397"/>
    </location>
</feature>
<dbReference type="InterPro" id="IPR022043">
    <property type="entry name" value="CAF1A_DD"/>
</dbReference>
<comment type="subcellular location">
    <subcellularLocation>
        <location evidence="1">Nucleus</location>
    </subcellularLocation>
</comment>
<evidence type="ECO:0008006" key="10">
    <source>
        <dbReference type="Google" id="ProtNLM"/>
    </source>
</evidence>
<accession>A0A843TY03</accession>
<dbReference type="GO" id="GO:0006281">
    <property type="term" value="P:DNA repair"/>
    <property type="evidence" value="ECO:0007669"/>
    <property type="project" value="UniProtKB-KW"/>
</dbReference>
<dbReference type="AlphaFoldDB" id="A0A843TY03"/>
<feature type="region of interest" description="Disordered" evidence="5">
    <location>
        <begin position="281"/>
        <end position="335"/>
    </location>
</feature>
<dbReference type="PANTHER" id="PTHR15272">
    <property type="entry name" value="CHROMATIN ASSEMBLY FACTOR 1 SUBUNIT A CAF-1 SUBUNIT A"/>
    <property type="match status" value="1"/>
</dbReference>
<dbReference type="OrthoDB" id="440676at2759"/>
<organism evidence="8 9">
    <name type="scientific">Colocasia esculenta</name>
    <name type="common">Wild taro</name>
    <name type="synonym">Arum esculentum</name>
    <dbReference type="NCBI Taxonomy" id="4460"/>
    <lineage>
        <taxon>Eukaryota</taxon>
        <taxon>Viridiplantae</taxon>
        <taxon>Streptophyta</taxon>
        <taxon>Embryophyta</taxon>
        <taxon>Tracheophyta</taxon>
        <taxon>Spermatophyta</taxon>
        <taxon>Magnoliopsida</taxon>
        <taxon>Liliopsida</taxon>
        <taxon>Araceae</taxon>
        <taxon>Aroideae</taxon>
        <taxon>Colocasieae</taxon>
        <taxon>Colocasia</taxon>
    </lineage>
</organism>
<dbReference type="Proteomes" id="UP000652761">
    <property type="component" value="Unassembled WGS sequence"/>
</dbReference>
<evidence type="ECO:0000256" key="3">
    <source>
        <dbReference type="ARBA" id="ARBA00023204"/>
    </source>
</evidence>
<comment type="caution">
    <text evidence="8">The sequence shown here is derived from an EMBL/GenBank/DDBJ whole genome shotgun (WGS) entry which is preliminary data.</text>
</comment>
<feature type="compositionally biased region" description="Acidic residues" evidence="5">
    <location>
        <begin position="281"/>
        <end position="292"/>
    </location>
</feature>
<gene>
    <name evidence="8" type="ORF">Taro_008566</name>
</gene>
<evidence type="ECO:0000256" key="4">
    <source>
        <dbReference type="ARBA" id="ARBA00023242"/>
    </source>
</evidence>
<keyword evidence="4" id="KW-0539">Nucleus</keyword>
<name>A0A843TY03_COLES</name>
<evidence type="ECO:0000259" key="7">
    <source>
        <dbReference type="Pfam" id="PF21796"/>
    </source>
</evidence>
<dbReference type="GO" id="GO:0006334">
    <property type="term" value="P:nucleosome assembly"/>
    <property type="evidence" value="ECO:0007669"/>
    <property type="project" value="TreeGrafter"/>
</dbReference>
<keyword evidence="9" id="KW-1185">Reference proteome</keyword>
<dbReference type="GO" id="GO:0005634">
    <property type="term" value="C:nucleus"/>
    <property type="evidence" value="ECO:0007669"/>
    <property type="project" value="UniProtKB-SubCell"/>
</dbReference>
<dbReference type="InterPro" id="IPR048800">
    <property type="entry name" value="Cac1-like_C"/>
</dbReference>
<feature type="region of interest" description="Disordered" evidence="5">
    <location>
        <begin position="208"/>
        <end position="260"/>
    </location>
</feature>
<reference evidence="8" key="1">
    <citation type="submission" date="2017-07" db="EMBL/GenBank/DDBJ databases">
        <title>Taro Niue Genome Assembly and Annotation.</title>
        <authorList>
            <person name="Atibalentja N."/>
            <person name="Keating K."/>
            <person name="Fields C.J."/>
        </authorList>
    </citation>
    <scope>NUCLEOTIDE SEQUENCE</scope>
    <source>
        <strain evidence="8">Niue_2</strain>
        <tissue evidence="8">Leaf</tissue>
    </source>
</reference>
<evidence type="ECO:0000259" key="6">
    <source>
        <dbReference type="Pfam" id="PF12253"/>
    </source>
</evidence>
<feature type="domain" description="Chromatin assembly factor 1 subunit A dimerization" evidence="6">
    <location>
        <begin position="261"/>
        <end position="310"/>
    </location>
</feature>
<evidence type="ECO:0000256" key="2">
    <source>
        <dbReference type="ARBA" id="ARBA00022763"/>
    </source>
</evidence>
<proteinExistence type="predicted"/>
<feature type="compositionally biased region" description="Basic and acidic residues" evidence="5">
    <location>
        <begin position="378"/>
        <end position="392"/>
    </location>
</feature>
<evidence type="ECO:0000313" key="9">
    <source>
        <dbReference type="Proteomes" id="UP000652761"/>
    </source>
</evidence>
<keyword evidence="2" id="KW-0227">DNA damage</keyword>
<dbReference type="Pfam" id="PF12253">
    <property type="entry name" value="CAF1A_dimeriz"/>
    <property type="match status" value="2"/>
</dbReference>
<feature type="domain" description="Chromatin assembly factor 1 subunit Cac1-like C-terminal" evidence="7">
    <location>
        <begin position="769"/>
        <end position="819"/>
    </location>
</feature>
<evidence type="ECO:0000313" key="8">
    <source>
        <dbReference type="EMBL" id="MQL76201.1"/>
    </source>
</evidence>
<dbReference type="Pfam" id="PF21796">
    <property type="entry name" value="Cac1_C"/>
    <property type="match status" value="1"/>
</dbReference>
<protein>
    <recommendedName>
        <fullName evidence="10">Chromatin assembly factor 1 subunit A</fullName>
    </recommendedName>
</protein>
<evidence type="ECO:0000256" key="1">
    <source>
        <dbReference type="ARBA" id="ARBA00004123"/>
    </source>
</evidence>
<dbReference type="PANTHER" id="PTHR15272:SF0">
    <property type="entry name" value="CHROMATIN ASSEMBLY FACTOR 1 SUBUNIT A"/>
    <property type="match status" value="1"/>
</dbReference>